<dbReference type="PANTHER" id="PTHR33103:SF19">
    <property type="entry name" value="OS09G0544700 PROTEIN"/>
    <property type="match status" value="1"/>
</dbReference>
<feature type="region of interest" description="Disordered" evidence="1">
    <location>
        <begin position="239"/>
        <end position="283"/>
    </location>
</feature>
<proteinExistence type="predicted"/>
<organism evidence="2 3">
    <name type="scientific">Rhododendron griersonianum</name>
    <dbReference type="NCBI Taxonomy" id="479676"/>
    <lineage>
        <taxon>Eukaryota</taxon>
        <taxon>Viridiplantae</taxon>
        <taxon>Streptophyta</taxon>
        <taxon>Embryophyta</taxon>
        <taxon>Tracheophyta</taxon>
        <taxon>Spermatophyta</taxon>
        <taxon>Magnoliopsida</taxon>
        <taxon>eudicotyledons</taxon>
        <taxon>Gunneridae</taxon>
        <taxon>Pentapetalae</taxon>
        <taxon>asterids</taxon>
        <taxon>Ericales</taxon>
        <taxon>Ericaceae</taxon>
        <taxon>Ericoideae</taxon>
        <taxon>Rhodoreae</taxon>
        <taxon>Rhododendron</taxon>
    </lineage>
</organism>
<protein>
    <recommendedName>
        <fullName evidence="4">DUF674 domain-containing protein</fullName>
    </recommendedName>
</protein>
<reference evidence="2" key="1">
    <citation type="submission" date="2020-08" db="EMBL/GenBank/DDBJ databases">
        <title>Plant Genome Project.</title>
        <authorList>
            <person name="Zhang R.-G."/>
        </authorList>
    </citation>
    <scope>NUCLEOTIDE SEQUENCE</scope>
    <source>
        <strain evidence="2">WSP0</strain>
        <tissue evidence="2">Leaf</tissue>
    </source>
</reference>
<evidence type="ECO:0000313" key="2">
    <source>
        <dbReference type="EMBL" id="KAG5533322.1"/>
    </source>
</evidence>
<gene>
    <name evidence="2" type="ORF">RHGRI_027497</name>
</gene>
<evidence type="ECO:0008006" key="4">
    <source>
        <dbReference type="Google" id="ProtNLM"/>
    </source>
</evidence>
<dbReference type="PANTHER" id="PTHR33103">
    <property type="entry name" value="OS01G0153900 PROTEIN"/>
    <property type="match status" value="1"/>
</dbReference>
<dbReference type="InterPro" id="IPR007750">
    <property type="entry name" value="DUF674"/>
</dbReference>
<dbReference type="AlphaFoldDB" id="A0AAV6IWZ5"/>
<dbReference type="Proteomes" id="UP000823749">
    <property type="component" value="Chromosome 9"/>
</dbReference>
<dbReference type="Pfam" id="PF05056">
    <property type="entry name" value="DUF674"/>
    <property type="match status" value="1"/>
</dbReference>
<keyword evidence="3" id="KW-1185">Reference proteome</keyword>
<name>A0AAV6IWZ5_9ERIC</name>
<evidence type="ECO:0000313" key="3">
    <source>
        <dbReference type="Proteomes" id="UP000823749"/>
    </source>
</evidence>
<sequence length="357" mass="39126">MASSSSSKEVITLKLLVDTKNNRLLFAEAGKDFVDFLFILLSLPVSTVVRLLTAKSMVGCLGNLYDSVENLSDTYMQPNQSKEVLLKPKVAVRSTKASLLLTDDDAPAPAVNKMYNCGYCSARYVTNDPKATCPNCQRTMSTEVTFVPSKVVSTGLSGEGGYVKGVVTYMVMDDLVVIPMSTISGIALLSKFNVTNVASLEEKVVTFGMDEGLKLLKATLHSKMVLTSVFLRGMKTNDASSSIPRDPVTVGETGPTTDASASTSKVMSEPPPNEAVASSEPKSKEFHERVEECFNITFCRQDNIIKGQDNIIKEQKRIRRRVDYFVAKLEEQFGATYFSEGEEEDANYVPHDINIIT</sequence>
<dbReference type="EMBL" id="JACTNZ010000009">
    <property type="protein sequence ID" value="KAG5533322.1"/>
    <property type="molecule type" value="Genomic_DNA"/>
</dbReference>
<feature type="compositionally biased region" description="Polar residues" evidence="1">
    <location>
        <begin position="254"/>
        <end position="266"/>
    </location>
</feature>
<accession>A0AAV6IWZ5</accession>
<comment type="caution">
    <text evidence="2">The sequence shown here is derived from an EMBL/GenBank/DDBJ whole genome shotgun (WGS) entry which is preliminary data.</text>
</comment>
<evidence type="ECO:0000256" key="1">
    <source>
        <dbReference type="SAM" id="MobiDB-lite"/>
    </source>
</evidence>